<evidence type="ECO:0000256" key="1">
    <source>
        <dbReference type="ARBA" id="ARBA00008908"/>
    </source>
</evidence>
<name>A0ABC8W540_9POAL</name>
<dbReference type="Gene3D" id="3.40.50.150">
    <property type="entry name" value="Vaccinia Virus protein VP39"/>
    <property type="match status" value="1"/>
</dbReference>
<dbReference type="GO" id="GO:0046872">
    <property type="term" value="F:metal ion binding"/>
    <property type="evidence" value="ECO:0007669"/>
    <property type="project" value="UniProtKB-KW"/>
</dbReference>
<organism evidence="4 5">
    <name type="scientific">Urochloa decumbens</name>
    <dbReference type="NCBI Taxonomy" id="240449"/>
    <lineage>
        <taxon>Eukaryota</taxon>
        <taxon>Viridiplantae</taxon>
        <taxon>Streptophyta</taxon>
        <taxon>Embryophyta</taxon>
        <taxon>Tracheophyta</taxon>
        <taxon>Spermatophyta</taxon>
        <taxon>Magnoliopsida</taxon>
        <taxon>Liliopsida</taxon>
        <taxon>Poales</taxon>
        <taxon>Poaceae</taxon>
        <taxon>PACMAD clade</taxon>
        <taxon>Panicoideae</taxon>
        <taxon>Panicodae</taxon>
        <taxon>Paniceae</taxon>
        <taxon>Melinidinae</taxon>
        <taxon>Urochloa</taxon>
    </lineage>
</organism>
<proteinExistence type="inferred from homology"/>
<evidence type="ECO:0000256" key="3">
    <source>
        <dbReference type="ARBA" id="ARBA00022842"/>
    </source>
</evidence>
<sequence length="398" mass="42846">MQVMDVDEVVVLGTSSPSAVVRMNSSGEGKASYANNSDFQRAIASVTRKVRRDMAAALYRARGRPASLAIADLGCATGPNALLMVSDAVEAVLAESRNNKAGAGAPPPQLHVFLNDLPANDFNAVFRLLPSSPLAAAGCLVSAWPGSFYGRLFPDDSLDYVVSSSSLHFLSKVFFCHACSKCAVDGDGESEQGRVYVSAGSPAGVLDAYRAQFDSDFLAFLGCRAAETRPRGVLLLTFVARRSPRPAAHDCYLWDLLADALMGMAAAGLVDEGQVHAFNAPYYAPCPDDLARAVAKEGSFSVRTMRLFDTTRRPAAGNGIHGGGDDGDELPRWLAGETAGTIRAVVEPMLRTHFGWAAMDGIFCRYRILLEAYYRSKATRNKDDITNVFLVLEKKQHY</sequence>
<dbReference type="Proteomes" id="UP001497457">
    <property type="component" value="Chromosome 11b"/>
</dbReference>
<evidence type="ECO:0000313" key="4">
    <source>
        <dbReference type="EMBL" id="CAL4902504.1"/>
    </source>
</evidence>
<dbReference type="InterPro" id="IPR005299">
    <property type="entry name" value="MeTrfase_7"/>
</dbReference>
<reference evidence="4" key="1">
    <citation type="submission" date="2024-10" db="EMBL/GenBank/DDBJ databases">
        <authorList>
            <person name="Ryan C."/>
        </authorList>
    </citation>
    <scope>NUCLEOTIDE SEQUENCE [LARGE SCALE GENOMIC DNA]</scope>
</reference>
<evidence type="ECO:0000256" key="2">
    <source>
        <dbReference type="ARBA" id="ARBA00022723"/>
    </source>
</evidence>
<dbReference type="Gene3D" id="1.10.1200.270">
    <property type="entry name" value="Methyltransferase, alpha-helical capping domain"/>
    <property type="match status" value="1"/>
</dbReference>
<keyword evidence="3" id="KW-0460">Magnesium</keyword>
<dbReference type="SUPFAM" id="SSF53335">
    <property type="entry name" value="S-adenosyl-L-methionine-dependent methyltransferases"/>
    <property type="match status" value="1"/>
</dbReference>
<dbReference type="AlphaFoldDB" id="A0ABC8W540"/>
<dbReference type="InterPro" id="IPR042086">
    <property type="entry name" value="MeTrfase_capping"/>
</dbReference>
<accession>A0ABC8W540</accession>
<keyword evidence="5" id="KW-1185">Reference proteome</keyword>
<protein>
    <submittedName>
        <fullName evidence="4">Uncharacterized protein</fullName>
    </submittedName>
</protein>
<dbReference type="Pfam" id="PF03492">
    <property type="entry name" value="Methyltransf_7"/>
    <property type="match status" value="1"/>
</dbReference>
<keyword evidence="2" id="KW-0479">Metal-binding</keyword>
<dbReference type="InterPro" id="IPR029063">
    <property type="entry name" value="SAM-dependent_MTases_sf"/>
</dbReference>
<gene>
    <name evidence="4" type="ORF">URODEC1_LOCUS10002</name>
</gene>
<comment type="similarity">
    <text evidence="1">Belongs to the methyltransferase superfamily. Type-7 methyltransferase family. SABATH subfamily.</text>
</comment>
<evidence type="ECO:0000313" key="5">
    <source>
        <dbReference type="Proteomes" id="UP001497457"/>
    </source>
</evidence>
<dbReference type="EMBL" id="OZ075121">
    <property type="protein sequence ID" value="CAL4902504.1"/>
    <property type="molecule type" value="Genomic_DNA"/>
</dbReference>
<dbReference type="PANTHER" id="PTHR31009">
    <property type="entry name" value="S-ADENOSYL-L-METHIONINE:CARBOXYL METHYLTRANSFERASE FAMILY PROTEIN"/>
    <property type="match status" value="1"/>
</dbReference>